<evidence type="ECO:0000256" key="1">
    <source>
        <dbReference type="ARBA" id="ARBA00008005"/>
    </source>
</evidence>
<dbReference type="Proteomes" id="UP000628442">
    <property type="component" value="Unassembled WGS sequence"/>
</dbReference>
<feature type="domain" description="Tail sheath protein C-terminal" evidence="2">
    <location>
        <begin position="562"/>
        <end position="666"/>
    </location>
</feature>
<reference evidence="3" key="1">
    <citation type="journal article" date="2014" name="Int. J. Syst. Evol. Microbiol.">
        <title>Complete genome sequence of Corynebacterium casei LMG S-19264T (=DSM 44701T), isolated from a smear-ripened cheese.</title>
        <authorList>
            <consortium name="US DOE Joint Genome Institute (JGI-PGF)"/>
            <person name="Walter F."/>
            <person name="Albersmeier A."/>
            <person name="Kalinowski J."/>
            <person name="Ruckert C."/>
        </authorList>
    </citation>
    <scope>NUCLEOTIDE SEQUENCE</scope>
    <source>
        <strain evidence="3">KCTC 12343</strain>
    </source>
</reference>
<sequence length="672" mass="72407">MPSALTYPGVYIEERASGVRTITGVATSIAAFVDSFPRGPLNEAVQCLGYADFEREFGGIHTTSEASYGIKQFFQNGGAECWVVRVATLDSTTVAENAIEARAMVEDSLGTAMFRVLAGRRLRGAIATAPGEWGNHVFLEVDYDTSAPTETFNLSITEQVIENGRRRVLRNEVFRNLTMELAAPNYAVDTVNETSRIVQLDRFDLTGTALAALPTTAPFPRPAVSGSEGADLPMPPAIPPNTSTFEVTVANDTDPAVPRATQVATLSYPGAAPLTYQALRPYIESAIRALALPALAETERSLLAGATVRLLGKGTAASPYRFVVQGGRGSPDYLAGSTLTIEMAIAQDMGFPIGSIANVQQYQLADGLDGLLPVDDAALIGSEAPKTGIYALEDVDLVNILCIPHAADLDGTNMRAVYDQAAVYMASRRGFLLIDIPPATATLDAMQTWMTENDSLRSRDAAVYFPRTFVPDPANGNRLRSIGASGTIAGLYARTDATRGVWKAPAGTDAKLENVQALAYALTDLQNGALNPLGVNCLRTFPGYSHISWGARTLEGADTLASEWKYIPIRRLALYIEESLFRGTKWVVFEPNDEPLWAQIRLNVGVFMNGLFRQGAFQGKTPQEAYFVKCDKETTTQADRNLGIVNILVGFAPLKPAEFVVLTIQQIAGDLQ</sequence>
<evidence type="ECO:0000259" key="2">
    <source>
        <dbReference type="Pfam" id="PF17482"/>
    </source>
</evidence>
<dbReference type="InterPro" id="IPR052042">
    <property type="entry name" value="Tail_sheath_structural"/>
</dbReference>
<accession>A0A411WYE9</accession>
<evidence type="ECO:0000313" key="5">
    <source>
        <dbReference type="Proteomes" id="UP000292307"/>
    </source>
</evidence>
<dbReference type="EMBL" id="BMWV01000004">
    <property type="protein sequence ID" value="GGY40173.1"/>
    <property type="molecule type" value="Genomic_DNA"/>
</dbReference>
<evidence type="ECO:0000313" key="3">
    <source>
        <dbReference type="EMBL" id="GGY40173.1"/>
    </source>
</evidence>
<dbReference type="AlphaFoldDB" id="A0A411WYE9"/>
<dbReference type="Proteomes" id="UP000292307">
    <property type="component" value="Chromosome"/>
</dbReference>
<dbReference type="PANTHER" id="PTHR35861">
    <property type="match status" value="1"/>
</dbReference>
<dbReference type="EMBL" id="CP036401">
    <property type="protein sequence ID" value="QBI01724.1"/>
    <property type="molecule type" value="Genomic_DNA"/>
</dbReference>
<reference evidence="4 5" key="2">
    <citation type="submission" date="2019-02" db="EMBL/GenBank/DDBJ databases">
        <title>Draft Genome Sequences of Six Type Strains of the Genus Massilia.</title>
        <authorList>
            <person name="Miess H."/>
            <person name="Frediansyhah A."/>
            <person name="Gross H."/>
        </authorList>
    </citation>
    <scope>NUCLEOTIDE SEQUENCE [LARGE SCALE GENOMIC DNA]</scope>
    <source>
        <strain evidence="4 5">DSM 17472</strain>
    </source>
</reference>
<keyword evidence="5" id="KW-1185">Reference proteome</keyword>
<organism evidence="3 6">
    <name type="scientific">Pseudoduganella albidiflava</name>
    <dbReference type="NCBI Taxonomy" id="321983"/>
    <lineage>
        <taxon>Bacteria</taxon>
        <taxon>Pseudomonadati</taxon>
        <taxon>Pseudomonadota</taxon>
        <taxon>Betaproteobacteria</taxon>
        <taxon>Burkholderiales</taxon>
        <taxon>Oxalobacteraceae</taxon>
        <taxon>Telluria group</taxon>
        <taxon>Pseudoduganella</taxon>
    </lineage>
</organism>
<dbReference type="OrthoDB" id="9767864at2"/>
<dbReference type="PANTHER" id="PTHR35861:SF1">
    <property type="entry name" value="PHAGE TAIL SHEATH PROTEIN"/>
    <property type="match status" value="1"/>
</dbReference>
<comment type="similarity">
    <text evidence="1">Belongs to the myoviridae tail sheath protein family.</text>
</comment>
<reference evidence="3" key="3">
    <citation type="submission" date="2022-12" db="EMBL/GenBank/DDBJ databases">
        <authorList>
            <person name="Sun Q."/>
            <person name="Kim S."/>
        </authorList>
    </citation>
    <scope>NUCLEOTIDE SEQUENCE</scope>
    <source>
        <strain evidence="3">KCTC 12343</strain>
    </source>
</reference>
<protein>
    <submittedName>
        <fullName evidence="4">Phage tail protein</fullName>
    </submittedName>
</protein>
<gene>
    <name evidence="4" type="ORF">EYF70_13350</name>
    <name evidence="3" type="ORF">GCM10007387_22940</name>
</gene>
<evidence type="ECO:0000313" key="6">
    <source>
        <dbReference type="Proteomes" id="UP000628442"/>
    </source>
</evidence>
<dbReference type="InterPro" id="IPR020287">
    <property type="entry name" value="Tail_sheath_C"/>
</dbReference>
<evidence type="ECO:0000313" key="4">
    <source>
        <dbReference type="EMBL" id="QBI01724.1"/>
    </source>
</evidence>
<name>A0A411WYE9_9BURK</name>
<dbReference type="RefSeq" id="WP_131145844.1">
    <property type="nucleotide sequence ID" value="NZ_BMWV01000004.1"/>
</dbReference>
<proteinExistence type="inferred from homology"/>
<dbReference type="Pfam" id="PF17482">
    <property type="entry name" value="Phage_sheath_1C"/>
    <property type="match status" value="1"/>
</dbReference>
<dbReference type="Gene3D" id="3.40.50.11780">
    <property type="match status" value="2"/>
</dbReference>